<gene>
    <name evidence="2" type="ORF">Saso_51660</name>
</gene>
<name>A0ABQ3S5W9_9ACTN</name>
<protein>
    <recommendedName>
        <fullName evidence="4">Aminotransferase class I/classII domain-containing protein</fullName>
    </recommendedName>
</protein>
<keyword evidence="3" id="KW-1185">Reference proteome</keyword>
<proteinExistence type="predicted"/>
<dbReference type="EMBL" id="BNEB01000005">
    <property type="protein sequence ID" value="GHI63516.1"/>
    <property type="molecule type" value="Genomic_DNA"/>
</dbReference>
<dbReference type="InterPro" id="IPR015424">
    <property type="entry name" value="PyrdxlP-dep_Trfase"/>
</dbReference>
<comment type="caution">
    <text evidence="2">The sequence shown here is derived from an EMBL/GenBank/DDBJ whole genome shotgun (WGS) entry which is preliminary data.</text>
</comment>
<dbReference type="SUPFAM" id="SSF53383">
    <property type="entry name" value="PLP-dependent transferases"/>
    <property type="match status" value="1"/>
</dbReference>
<organism evidence="2 3">
    <name type="scientific">Streptomyces asoensis</name>
    <dbReference type="NCBI Taxonomy" id="249586"/>
    <lineage>
        <taxon>Bacteria</taxon>
        <taxon>Bacillati</taxon>
        <taxon>Actinomycetota</taxon>
        <taxon>Actinomycetes</taxon>
        <taxon>Kitasatosporales</taxon>
        <taxon>Streptomycetaceae</taxon>
        <taxon>Streptomyces</taxon>
    </lineage>
</organism>
<evidence type="ECO:0000256" key="1">
    <source>
        <dbReference type="SAM" id="MobiDB-lite"/>
    </source>
</evidence>
<dbReference type="InterPro" id="IPR015421">
    <property type="entry name" value="PyrdxlP-dep_Trfase_major"/>
</dbReference>
<dbReference type="Gene3D" id="3.40.640.10">
    <property type="entry name" value="Type I PLP-dependent aspartate aminotransferase-like (Major domain)"/>
    <property type="match status" value="1"/>
</dbReference>
<evidence type="ECO:0000313" key="3">
    <source>
        <dbReference type="Proteomes" id="UP000649259"/>
    </source>
</evidence>
<reference evidence="3" key="1">
    <citation type="submission" date="2023-07" db="EMBL/GenBank/DDBJ databases">
        <title>Whole genome shotgun sequence of Streptomyces cacaoi subsp. asoensis NBRC 13813.</title>
        <authorList>
            <person name="Komaki H."/>
            <person name="Tamura T."/>
        </authorList>
    </citation>
    <scope>NUCLEOTIDE SEQUENCE [LARGE SCALE GENOMIC DNA]</scope>
    <source>
        <strain evidence="3">NBRC 13813</strain>
    </source>
</reference>
<feature type="region of interest" description="Disordered" evidence="1">
    <location>
        <begin position="185"/>
        <end position="250"/>
    </location>
</feature>
<evidence type="ECO:0000313" key="2">
    <source>
        <dbReference type="EMBL" id="GHI63516.1"/>
    </source>
</evidence>
<dbReference type="Proteomes" id="UP000649259">
    <property type="component" value="Unassembled WGS sequence"/>
</dbReference>
<sequence>MGRTVRSGAVSFEVLSGSVPELTRTVAERHGRILERLRTRLDWRLDPPFAPQADGCEHGGAFFSAIGTDFRTLTRRHEVVAADVLDAWFPPSPEARAILAEDPGCAARTSPPTGAEGLLAEIAGVRGLPVESLVVGAGSSDLIFRAFGRWLTPRSRVLLLDPGYGEYAHVTERVIGCRVGRLRRHPRPHRLTPRRSDGAAGAGVSRGPTPSCAMGRTTGSTCPRPCDHRRPGSRYRHRDTDRSRPGRTTGAFRVHGRLIVRSDLIARRSSMAA</sequence>
<evidence type="ECO:0008006" key="4">
    <source>
        <dbReference type="Google" id="ProtNLM"/>
    </source>
</evidence>
<accession>A0ABQ3S5W9</accession>